<dbReference type="HAMAP" id="MF_01281">
    <property type="entry name" value="MTA_SAH_deamin"/>
    <property type="match status" value="1"/>
</dbReference>
<dbReference type="SUPFAM" id="SSF51556">
    <property type="entry name" value="Metallo-dependent hydrolases"/>
    <property type="match status" value="1"/>
</dbReference>
<dbReference type="InterPro" id="IPR050287">
    <property type="entry name" value="MTA/SAH_deaminase"/>
</dbReference>
<feature type="binding site" evidence="4">
    <location>
        <position position="66"/>
    </location>
    <ligand>
        <name>Zn(2+)</name>
        <dbReference type="ChEBI" id="CHEBI:29105"/>
    </ligand>
</feature>
<comment type="cofactor">
    <cofactor evidence="4">
        <name>Zn(2+)</name>
        <dbReference type="ChEBI" id="CHEBI:29105"/>
    </cofactor>
    <text evidence="4">Binds 1 zinc ion per subunit.</text>
</comment>
<dbReference type="EC" id="3.5.4.28" evidence="4"/>
<accession>A0ABU0A2V6</accession>
<dbReference type="PANTHER" id="PTHR43794:SF11">
    <property type="entry name" value="AMIDOHYDROLASE-RELATED DOMAIN-CONTAINING PROTEIN"/>
    <property type="match status" value="1"/>
</dbReference>
<evidence type="ECO:0000259" key="5">
    <source>
        <dbReference type="Pfam" id="PF01979"/>
    </source>
</evidence>
<comment type="function">
    <text evidence="4">Catalyzes the deamination of 5-methylthioadenosine and S-adenosyl-L-homocysteine into 5-methylthioinosine and S-inosyl-L-homocysteine, respectively. Is also able to deaminate adenosine.</text>
</comment>
<feature type="binding site" evidence="4">
    <location>
        <position position="188"/>
    </location>
    <ligand>
        <name>substrate</name>
    </ligand>
</feature>
<comment type="caution">
    <text evidence="6">The sequence shown here is derived from an EMBL/GenBank/DDBJ whole genome shotgun (WGS) entry which is preliminary data.</text>
</comment>
<dbReference type="GO" id="GO:0050270">
    <property type="term" value="F:S-adenosylhomocysteine deaminase activity"/>
    <property type="evidence" value="ECO:0007669"/>
    <property type="project" value="UniProtKB-EC"/>
</dbReference>
<gene>
    <name evidence="4" type="primary">mtaD</name>
    <name evidence="6" type="ORF">J2S74_004897</name>
</gene>
<comment type="caution">
    <text evidence="4">Lacks conserved residue(s) required for the propagation of feature annotation.</text>
</comment>
<dbReference type="InterPro" id="IPR011059">
    <property type="entry name" value="Metal-dep_hydrolase_composite"/>
</dbReference>
<keyword evidence="1 4" id="KW-0479">Metal-binding</keyword>
<dbReference type="PANTHER" id="PTHR43794">
    <property type="entry name" value="AMINOHYDROLASE SSNA-RELATED"/>
    <property type="match status" value="1"/>
</dbReference>
<feature type="binding site" evidence="4">
    <location>
        <position position="215"/>
    </location>
    <ligand>
        <name>Zn(2+)</name>
        <dbReference type="ChEBI" id="CHEBI:29105"/>
    </ligand>
</feature>
<evidence type="ECO:0000313" key="7">
    <source>
        <dbReference type="Proteomes" id="UP001230005"/>
    </source>
</evidence>
<dbReference type="InterPro" id="IPR032466">
    <property type="entry name" value="Metal_Hydrolase"/>
</dbReference>
<organism evidence="6 7">
    <name type="scientific">Evansella vedderi</name>
    <dbReference type="NCBI Taxonomy" id="38282"/>
    <lineage>
        <taxon>Bacteria</taxon>
        <taxon>Bacillati</taxon>
        <taxon>Bacillota</taxon>
        <taxon>Bacilli</taxon>
        <taxon>Bacillales</taxon>
        <taxon>Bacillaceae</taxon>
        <taxon>Evansella</taxon>
    </lineage>
</organism>
<name>A0ABU0A2V6_9BACI</name>
<sequence>MNKLIHSVTVVTMDNKNSVFDGFVIVKDDKFHEVKQGTPSEYDKNQADEIINGSGKWLLPGLINSHGHLGSAFLRGAGDDIPLMTWLKTVMWPNEQKFTEEIVKNAASLAMVEMVKSGTTTFLDMYHLYMDKMAELAISSEMRTVLCRGMIGLCPDREQDEKIAESIQLFHDYNGVNKGKVTVALSPHAPYTCPPSFMIKVVDAAKKNGMWIHTHLAETKGEVDRHIAEHGVSPVKHMDDLGLFDVPSLIAHGVHLTVEDLHILCEKNVSVAHNPMSNLKLGSGIAPIPDMINKGITISLGTDSTASNNNLDLFEEMRFAALIHKGTHEDPTVTTSEMILRMATNWGAKALQLEKLGKIKAGYQADFILVNPNSAHLLPSDKKRVLSHLVYSAKGSDVTDSFVGGVHIMKDKELLSLDEEKIIFEAKAFQI</sequence>
<evidence type="ECO:0000256" key="2">
    <source>
        <dbReference type="ARBA" id="ARBA00022801"/>
    </source>
</evidence>
<dbReference type="EC" id="3.5.4.31" evidence="4"/>
<comment type="similarity">
    <text evidence="4">Belongs to the metallo-dependent hydrolases superfamily. MTA/SAH deaminase family.</text>
</comment>
<feature type="binding site" evidence="4">
    <location>
        <position position="303"/>
    </location>
    <ligand>
        <name>Zn(2+)</name>
        <dbReference type="ChEBI" id="CHEBI:29105"/>
    </ligand>
</feature>
<dbReference type="SUPFAM" id="SSF51338">
    <property type="entry name" value="Composite domain of metallo-dependent hydrolases"/>
    <property type="match status" value="1"/>
</dbReference>
<feature type="domain" description="Amidohydrolase-related" evidence="5">
    <location>
        <begin position="58"/>
        <end position="405"/>
    </location>
</feature>
<dbReference type="GO" id="GO:0090614">
    <property type="term" value="F:5'-methylthioadenosine deaminase activity"/>
    <property type="evidence" value="ECO:0007669"/>
    <property type="project" value="UniProtKB-EC"/>
</dbReference>
<evidence type="ECO:0000256" key="1">
    <source>
        <dbReference type="ARBA" id="ARBA00022723"/>
    </source>
</evidence>
<dbReference type="Pfam" id="PF01979">
    <property type="entry name" value="Amidohydro_1"/>
    <property type="match status" value="1"/>
</dbReference>
<dbReference type="Gene3D" id="3.20.20.140">
    <property type="entry name" value="Metal-dependent hydrolases"/>
    <property type="match status" value="1"/>
</dbReference>
<dbReference type="EMBL" id="JAUSUG010000028">
    <property type="protein sequence ID" value="MDQ0257439.1"/>
    <property type="molecule type" value="Genomic_DNA"/>
</dbReference>
<keyword evidence="3 4" id="KW-0862">Zinc</keyword>
<dbReference type="CDD" id="cd01298">
    <property type="entry name" value="ATZ_TRZ_like"/>
    <property type="match status" value="1"/>
</dbReference>
<dbReference type="Proteomes" id="UP001230005">
    <property type="component" value="Unassembled WGS sequence"/>
</dbReference>
<comment type="catalytic activity">
    <reaction evidence="4">
        <text>S-adenosyl-L-homocysteine + H2O + H(+) = S-inosyl-L-homocysteine + NH4(+)</text>
        <dbReference type="Rhea" id="RHEA:20716"/>
        <dbReference type="ChEBI" id="CHEBI:15377"/>
        <dbReference type="ChEBI" id="CHEBI:15378"/>
        <dbReference type="ChEBI" id="CHEBI:28938"/>
        <dbReference type="ChEBI" id="CHEBI:57856"/>
        <dbReference type="ChEBI" id="CHEBI:57985"/>
        <dbReference type="EC" id="3.5.4.28"/>
    </reaction>
</comment>
<keyword evidence="2 4" id="KW-0378">Hydrolase</keyword>
<feature type="binding site" evidence="4">
    <location>
        <position position="68"/>
    </location>
    <ligand>
        <name>Zn(2+)</name>
        <dbReference type="ChEBI" id="CHEBI:29105"/>
    </ligand>
</feature>
<evidence type="ECO:0000313" key="6">
    <source>
        <dbReference type="EMBL" id="MDQ0257439.1"/>
    </source>
</evidence>
<feature type="binding site" evidence="4">
    <location>
        <position position="303"/>
    </location>
    <ligand>
        <name>substrate</name>
    </ligand>
</feature>
<keyword evidence="7" id="KW-1185">Reference proteome</keyword>
<protein>
    <recommendedName>
        <fullName evidence="4">5-methylthioadenosine/S-adenosylhomocysteine deaminase</fullName>
        <shortName evidence="4">MTA/SAH deaminase</shortName>
        <ecNumber evidence="4">3.5.4.28</ecNumber>
        <ecNumber evidence="4">3.5.4.31</ecNumber>
    </recommendedName>
</protein>
<comment type="catalytic activity">
    <reaction evidence="4">
        <text>S-methyl-5'-thioadenosine + H2O + H(+) = S-methyl-5'-thioinosine + NH4(+)</text>
        <dbReference type="Rhea" id="RHEA:25025"/>
        <dbReference type="ChEBI" id="CHEBI:15377"/>
        <dbReference type="ChEBI" id="CHEBI:15378"/>
        <dbReference type="ChEBI" id="CHEBI:17509"/>
        <dbReference type="ChEBI" id="CHEBI:28938"/>
        <dbReference type="ChEBI" id="CHEBI:48595"/>
        <dbReference type="EC" id="3.5.4.31"/>
    </reaction>
</comment>
<dbReference type="InterPro" id="IPR006680">
    <property type="entry name" value="Amidohydro-rel"/>
</dbReference>
<proteinExistence type="inferred from homology"/>
<feature type="binding site" evidence="4">
    <location>
        <position position="95"/>
    </location>
    <ligand>
        <name>substrate</name>
    </ligand>
</feature>
<evidence type="ECO:0000256" key="4">
    <source>
        <dbReference type="HAMAP-Rule" id="MF_01281"/>
    </source>
</evidence>
<dbReference type="InterPro" id="IPR023512">
    <property type="entry name" value="Deaminase_MtaD/DadD"/>
</dbReference>
<dbReference type="Gene3D" id="2.30.40.10">
    <property type="entry name" value="Urease, subunit C, domain 1"/>
    <property type="match status" value="1"/>
</dbReference>
<reference evidence="6 7" key="1">
    <citation type="submission" date="2023-07" db="EMBL/GenBank/DDBJ databases">
        <title>Genomic Encyclopedia of Type Strains, Phase IV (KMG-IV): sequencing the most valuable type-strain genomes for metagenomic binning, comparative biology and taxonomic classification.</title>
        <authorList>
            <person name="Goeker M."/>
        </authorList>
    </citation>
    <scope>NUCLEOTIDE SEQUENCE [LARGE SCALE GENOMIC DNA]</scope>
    <source>
        <strain evidence="6 7">DSM 9768</strain>
    </source>
</reference>
<dbReference type="RefSeq" id="WP_307331158.1">
    <property type="nucleotide sequence ID" value="NZ_JAUSUG010000028.1"/>
</dbReference>
<evidence type="ECO:0000256" key="3">
    <source>
        <dbReference type="ARBA" id="ARBA00022833"/>
    </source>
</evidence>
<feature type="binding site" evidence="4">
    <location>
        <position position="218"/>
    </location>
    <ligand>
        <name>substrate</name>
    </ligand>
</feature>
<feature type="binding site" evidence="4">
    <location>
        <position position="148"/>
    </location>
    <ligand>
        <name>substrate</name>
    </ligand>
</feature>